<name>A0A1L3EVK4_9GAMM</name>
<reference evidence="2" key="1">
    <citation type="submission" date="2016-09" db="EMBL/GenBank/DDBJ databases">
        <authorList>
            <person name="Lysoe E."/>
        </authorList>
    </citation>
    <scope>NUCLEOTIDE SEQUENCE [LARGE SCALE GENOMIC DNA]</scope>
    <source>
        <strain evidence="2">LJ96T</strain>
    </source>
</reference>
<keyword evidence="2" id="KW-1185">Reference proteome</keyword>
<evidence type="ECO:0000313" key="2">
    <source>
        <dbReference type="Proteomes" id="UP000182987"/>
    </source>
</evidence>
<dbReference type="Proteomes" id="UP000182987">
    <property type="component" value="Chromosome"/>
</dbReference>
<dbReference type="RefSeq" id="WP_052767103.1">
    <property type="nucleotide sequence ID" value="NZ_CP017480.1"/>
</dbReference>
<dbReference type="STRING" id="1440763.BJI69_14865"/>
<dbReference type="AlphaFoldDB" id="A0A1L3EVK4"/>
<evidence type="ECO:0000313" key="1">
    <source>
        <dbReference type="EMBL" id="APG05050.1"/>
    </source>
</evidence>
<accession>A0A1L3EVK4</accession>
<gene>
    <name evidence="1" type="ORF">BJI69_14865</name>
</gene>
<organism evidence="1 2">
    <name type="scientific">Luteibacter rhizovicinus DSM 16549</name>
    <dbReference type="NCBI Taxonomy" id="1440763"/>
    <lineage>
        <taxon>Bacteria</taxon>
        <taxon>Pseudomonadati</taxon>
        <taxon>Pseudomonadota</taxon>
        <taxon>Gammaproteobacteria</taxon>
        <taxon>Lysobacterales</taxon>
        <taxon>Rhodanobacteraceae</taxon>
        <taxon>Luteibacter</taxon>
    </lineage>
</organism>
<sequence length="255" mass="26563">MRALLTHPRWLLVVAGMSTAFVLVLVARRTTNGTDHAATVVDVPRPVTSTPGTTAVLAPRVDAGDALTAIGPSLVATPEAAYDVVFLTVAAAYGRCAPTHAHEFGAMAARARLPVLAGLTSVLGPRTGSRAALLVGIRELAARVPCNGPFDLSIGPFRQRVTIQAYAASFPDSYFEPDLSTAPVAFAGRTLAERASDSCNGVAYAVLPLDAPRAWQCTALRAEARRHIAALCGGSADAAAQQIHDVVTRLPSTCQ</sequence>
<dbReference type="OrthoDB" id="5996179at2"/>
<dbReference type="KEGG" id="lrz:BJI69_14865"/>
<protein>
    <submittedName>
        <fullName evidence="1">Uncharacterized protein</fullName>
    </submittedName>
</protein>
<proteinExistence type="predicted"/>
<dbReference type="EMBL" id="CP017480">
    <property type="protein sequence ID" value="APG05050.1"/>
    <property type="molecule type" value="Genomic_DNA"/>
</dbReference>